<keyword evidence="2" id="KW-1133">Transmembrane helix</keyword>
<evidence type="ECO:0000256" key="1">
    <source>
        <dbReference type="SAM" id="MobiDB-lite"/>
    </source>
</evidence>
<evidence type="ECO:0000313" key="4">
    <source>
        <dbReference type="EMBL" id="KAE8995957.1"/>
    </source>
</evidence>
<dbReference type="EMBL" id="QXFV01001918">
    <property type="protein sequence ID" value="KAE8995957.1"/>
    <property type="molecule type" value="Genomic_DNA"/>
</dbReference>
<dbReference type="EMBL" id="QXFT01001949">
    <property type="protein sequence ID" value="KAE9306938.1"/>
    <property type="molecule type" value="Genomic_DNA"/>
</dbReference>
<evidence type="ECO:0000313" key="3">
    <source>
        <dbReference type="EMBL" id="KAE8992525.1"/>
    </source>
</evidence>
<accession>A0A6A4DJR3</accession>
<evidence type="ECO:0000313" key="8">
    <source>
        <dbReference type="Proteomes" id="UP000435112"/>
    </source>
</evidence>
<gene>
    <name evidence="4" type="ORF">PR001_g19988</name>
    <name evidence="3" type="ORF">PR002_g20516</name>
    <name evidence="5" type="ORF">PR003_g21120</name>
</gene>
<keyword evidence="2" id="KW-0812">Transmembrane</keyword>
<name>A0A6A4DJR3_9STRA</name>
<proteinExistence type="predicted"/>
<evidence type="ECO:0000313" key="5">
    <source>
        <dbReference type="EMBL" id="KAE9306938.1"/>
    </source>
</evidence>
<dbReference type="AlphaFoldDB" id="A0A6A4DJR3"/>
<feature type="transmembrane region" description="Helical" evidence="2">
    <location>
        <begin position="12"/>
        <end position="34"/>
    </location>
</feature>
<dbReference type="OrthoDB" id="515887at2759"/>
<evidence type="ECO:0000313" key="7">
    <source>
        <dbReference type="Proteomes" id="UP000434957"/>
    </source>
</evidence>
<protein>
    <submittedName>
        <fullName evidence="5">Uncharacterized protein</fullName>
    </submittedName>
</protein>
<dbReference type="EMBL" id="QXFU01001966">
    <property type="protein sequence ID" value="KAE8992525.1"/>
    <property type="molecule type" value="Genomic_DNA"/>
</dbReference>
<comment type="caution">
    <text evidence="5">The sequence shown here is derived from an EMBL/GenBank/DDBJ whole genome shotgun (WGS) entry which is preliminary data.</text>
</comment>
<dbReference type="Proteomes" id="UP000429607">
    <property type="component" value="Unassembled WGS sequence"/>
</dbReference>
<dbReference type="Proteomes" id="UP000435112">
    <property type="component" value="Unassembled WGS sequence"/>
</dbReference>
<keyword evidence="7" id="KW-1185">Reference proteome</keyword>
<dbReference type="Proteomes" id="UP000434957">
    <property type="component" value="Unassembled WGS sequence"/>
</dbReference>
<feature type="region of interest" description="Disordered" evidence="1">
    <location>
        <begin position="71"/>
        <end position="105"/>
    </location>
</feature>
<evidence type="ECO:0000256" key="2">
    <source>
        <dbReference type="SAM" id="Phobius"/>
    </source>
</evidence>
<evidence type="ECO:0000313" key="6">
    <source>
        <dbReference type="Proteomes" id="UP000429607"/>
    </source>
</evidence>
<keyword evidence="2" id="KW-0472">Membrane</keyword>
<organism evidence="5 7">
    <name type="scientific">Phytophthora rubi</name>
    <dbReference type="NCBI Taxonomy" id="129364"/>
    <lineage>
        <taxon>Eukaryota</taxon>
        <taxon>Sar</taxon>
        <taxon>Stramenopiles</taxon>
        <taxon>Oomycota</taxon>
        <taxon>Peronosporomycetes</taxon>
        <taxon>Peronosporales</taxon>
        <taxon>Peronosporaceae</taxon>
        <taxon>Phytophthora</taxon>
    </lineage>
</organism>
<sequence>MATYMFVQHPWLVLSVERGIGGGLSTLVGGWIYGALGGRMMWGIAGFIAFPLSLAFTAGFACLARSYAAQSPTLSKADSGSITSDESSLLASSGDYGTTDVSAQC</sequence>
<reference evidence="5 7" key="1">
    <citation type="submission" date="2018-08" db="EMBL/GenBank/DDBJ databases">
        <title>Genomic investigation of the strawberry pathogen Phytophthora fragariae indicates pathogenicity is determined by transcriptional variation in three key races.</title>
        <authorList>
            <person name="Adams T.M."/>
            <person name="Armitage A.D."/>
            <person name="Sobczyk M.K."/>
            <person name="Bates H.J."/>
            <person name="Dunwell J.M."/>
            <person name="Nellist C.F."/>
            <person name="Harrison R.J."/>
        </authorList>
    </citation>
    <scope>NUCLEOTIDE SEQUENCE [LARGE SCALE GENOMIC DNA]</scope>
    <source>
        <strain evidence="4 6">SCRP249</strain>
        <strain evidence="3 8">SCRP324</strain>
        <strain evidence="5 7">SCRP333</strain>
    </source>
</reference>
<feature type="transmembrane region" description="Helical" evidence="2">
    <location>
        <begin position="40"/>
        <end position="64"/>
    </location>
</feature>